<dbReference type="AlphaFoldDB" id="Q07QD4"/>
<dbReference type="HOGENOM" id="CLU_1957860_0_0_5"/>
<reference evidence="1" key="1">
    <citation type="submission" date="2006-09" db="EMBL/GenBank/DDBJ databases">
        <title>Complete sequence of Rhodopseudomonas palustris BisA53.</title>
        <authorList>
            <consortium name="US DOE Joint Genome Institute"/>
            <person name="Copeland A."/>
            <person name="Lucas S."/>
            <person name="Lapidus A."/>
            <person name="Barry K."/>
            <person name="Detter J.C."/>
            <person name="Glavina del Rio T."/>
            <person name="Hammon N."/>
            <person name="Israni S."/>
            <person name="Dalin E."/>
            <person name="Tice H."/>
            <person name="Pitluck S."/>
            <person name="Chain P."/>
            <person name="Malfatti S."/>
            <person name="Shin M."/>
            <person name="Vergez L."/>
            <person name="Schmutz J."/>
            <person name="Larimer F."/>
            <person name="Land M."/>
            <person name="Hauser L."/>
            <person name="Pelletier D.A."/>
            <person name="Kyrpides N."/>
            <person name="Kim E."/>
            <person name="Harwood C.S."/>
            <person name="Oda Y."/>
            <person name="Richardson P."/>
        </authorList>
    </citation>
    <scope>NUCLEOTIDE SEQUENCE [LARGE SCALE GENOMIC DNA]</scope>
    <source>
        <strain evidence="1">BisA53</strain>
    </source>
</reference>
<evidence type="ECO:0000313" key="1">
    <source>
        <dbReference type="EMBL" id="ABJ05850.1"/>
    </source>
</evidence>
<organism evidence="1">
    <name type="scientific">Rhodopseudomonas palustris (strain BisA53)</name>
    <dbReference type="NCBI Taxonomy" id="316055"/>
    <lineage>
        <taxon>Bacteria</taxon>
        <taxon>Pseudomonadati</taxon>
        <taxon>Pseudomonadota</taxon>
        <taxon>Alphaproteobacteria</taxon>
        <taxon>Hyphomicrobiales</taxon>
        <taxon>Nitrobacteraceae</taxon>
        <taxon>Rhodopseudomonas</taxon>
    </lineage>
</organism>
<accession>Q07QD4</accession>
<protein>
    <submittedName>
        <fullName evidence="1">Uncharacterized protein</fullName>
    </submittedName>
</protein>
<dbReference type="KEGG" id="rpe:RPE_1906"/>
<proteinExistence type="predicted"/>
<dbReference type="EMBL" id="CP000463">
    <property type="protein sequence ID" value="ABJ05850.1"/>
    <property type="molecule type" value="Genomic_DNA"/>
</dbReference>
<name>Q07QD4_RHOP5</name>
<sequence>MPLGVSSIPSNVGGIDGASDADVDAINSVSPSISQRLPIMMHDRVDQIFGARSSILGILPPLESSRKNIEFGGARRIDCFIAPVLPDQVTHKTTLLLAAAQALADTVVVAPHAYSTHSACGGRGPNFR</sequence>
<gene>
    <name evidence="1" type="ordered locus">RPE_1906</name>
</gene>